<evidence type="ECO:0000256" key="1">
    <source>
        <dbReference type="ARBA" id="ARBA00006499"/>
    </source>
</evidence>
<dbReference type="EMBL" id="SOGJ01000034">
    <property type="protein sequence ID" value="TFC95315.1"/>
    <property type="molecule type" value="Genomic_DNA"/>
</dbReference>
<evidence type="ECO:0000259" key="3">
    <source>
        <dbReference type="Pfam" id="PF02230"/>
    </source>
</evidence>
<evidence type="ECO:0000313" key="5">
    <source>
        <dbReference type="Proteomes" id="UP000298355"/>
    </source>
</evidence>
<dbReference type="InterPro" id="IPR003140">
    <property type="entry name" value="PLipase/COase/thioEstase"/>
</dbReference>
<organism evidence="4 5">
    <name type="scientific">Cryobacterium breve</name>
    <dbReference type="NCBI Taxonomy" id="1259258"/>
    <lineage>
        <taxon>Bacteria</taxon>
        <taxon>Bacillati</taxon>
        <taxon>Actinomycetota</taxon>
        <taxon>Actinomycetes</taxon>
        <taxon>Micrococcales</taxon>
        <taxon>Microbacteriaceae</taxon>
        <taxon>Cryobacterium</taxon>
    </lineage>
</organism>
<sequence>MPDLDLPDIDRADSDHAAASLADGRERSALDWPHVFRTGAPGASVGSGEAGSEADSPVLLMLHGTGGDEREILNLADALDPTATVLAPRGRVTEGGMLRWFRRLSEGVFDVDDVVIRAGELAGFIAAARQSYGLGERSIIAVGFSNGANIALATALLHPGVLDRVVAFSGMFPLDGRALTTDLTGTAVLLLNGRSDQMAPLDSADRATRTLTELGARVDRELREGGHGITETDAATARSWLARLDETHG</sequence>
<comment type="similarity">
    <text evidence="1">Belongs to the AB hydrolase superfamily. AB hydrolase 2 family.</text>
</comment>
<dbReference type="GO" id="GO:0016787">
    <property type="term" value="F:hydrolase activity"/>
    <property type="evidence" value="ECO:0007669"/>
    <property type="project" value="UniProtKB-KW"/>
</dbReference>
<feature type="domain" description="Phospholipase/carboxylesterase/thioesterase" evidence="3">
    <location>
        <begin position="50"/>
        <end position="241"/>
    </location>
</feature>
<dbReference type="Proteomes" id="UP000298355">
    <property type="component" value="Unassembled WGS sequence"/>
</dbReference>
<evidence type="ECO:0000313" key="4">
    <source>
        <dbReference type="EMBL" id="TFC95315.1"/>
    </source>
</evidence>
<dbReference type="PANTHER" id="PTHR10655:SF17">
    <property type="entry name" value="LYSOPHOSPHOLIPASE-LIKE PROTEIN 1"/>
    <property type="match status" value="1"/>
</dbReference>
<dbReference type="SUPFAM" id="SSF53474">
    <property type="entry name" value="alpha/beta-Hydrolases"/>
    <property type="match status" value="1"/>
</dbReference>
<dbReference type="Pfam" id="PF02230">
    <property type="entry name" value="Abhydrolase_2"/>
    <property type="match status" value="1"/>
</dbReference>
<comment type="caution">
    <text evidence="4">The sequence shown here is derived from an EMBL/GenBank/DDBJ whole genome shotgun (WGS) entry which is preliminary data.</text>
</comment>
<name>A0ABY2IUM6_9MICO</name>
<dbReference type="InterPro" id="IPR029058">
    <property type="entry name" value="AB_hydrolase_fold"/>
</dbReference>
<accession>A0ABY2IUM6</accession>
<keyword evidence="5" id="KW-1185">Reference proteome</keyword>
<protein>
    <submittedName>
        <fullName evidence="4">Alpha/beta hydrolase</fullName>
    </submittedName>
</protein>
<reference evidence="4 5" key="1">
    <citation type="submission" date="2019-03" db="EMBL/GenBank/DDBJ databases">
        <title>Genomics of glacier-inhabiting Cryobacterium strains.</title>
        <authorList>
            <person name="Liu Q."/>
            <person name="Xin Y.-H."/>
        </authorList>
    </citation>
    <scope>NUCLEOTIDE SEQUENCE [LARGE SCALE GENOMIC DNA]</scope>
    <source>
        <strain evidence="4 5">TMT4-23</strain>
    </source>
</reference>
<gene>
    <name evidence="4" type="ORF">E3O65_14770</name>
</gene>
<keyword evidence="2 4" id="KW-0378">Hydrolase</keyword>
<dbReference type="PANTHER" id="PTHR10655">
    <property type="entry name" value="LYSOPHOSPHOLIPASE-RELATED"/>
    <property type="match status" value="1"/>
</dbReference>
<evidence type="ECO:0000256" key="2">
    <source>
        <dbReference type="ARBA" id="ARBA00022801"/>
    </source>
</evidence>
<dbReference type="InterPro" id="IPR050565">
    <property type="entry name" value="LYPA1-2/EST-like"/>
</dbReference>
<proteinExistence type="inferred from homology"/>
<dbReference type="Gene3D" id="3.40.50.1820">
    <property type="entry name" value="alpha/beta hydrolase"/>
    <property type="match status" value="1"/>
</dbReference>